<protein>
    <submittedName>
        <fullName evidence="4">Peptidase M15B and M15C DD-carboxypeptidase VanY/endolysin</fullName>
    </submittedName>
</protein>
<dbReference type="InterPro" id="IPR058193">
    <property type="entry name" value="VanY/YodJ_core_dom"/>
</dbReference>
<evidence type="ECO:0000259" key="3">
    <source>
        <dbReference type="Pfam" id="PF02557"/>
    </source>
</evidence>
<dbReference type="InterPro" id="IPR009045">
    <property type="entry name" value="Zn_M74/Hedgehog-like"/>
</dbReference>
<dbReference type="Gene3D" id="3.30.1380.10">
    <property type="match status" value="1"/>
</dbReference>
<dbReference type="InterPro" id="IPR052179">
    <property type="entry name" value="DD-CPase-like"/>
</dbReference>
<dbReference type="OrthoDB" id="9792074at2"/>
<feature type="compositionally biased region" description="Low complexity" evidence="1">
    <location>
        <begin position="59"/>
        <end position="76"/>
    </location>
</feature>
<reference evidence="4" key="1">
    <citation type="submission" date="2009-01" db="EMBL/GenBank/DDBJ databases">
        <title>Complete sequence of chromosome Cyanothece sp. PCC 7425.</title>
        <authorList>
            <consortium name="US DOE Joint Genome Institute"/>
            <person name="Lucas S."/>
            <person name="Copeland A."/>
            <person name="Lapidus A."/>
            <person name="Glavina del Rio T."/>
            <person name="Dalin E."/>
            <person name="Tice H."/>
            <person name="Bruce D."/>
            <person name="Goodwin L."/>
            <person name="Pitluck S."/>
            <person name="Sims D."/>
            <person name="Meineke L."/>
            <person name="Brettin T."/>
            <person name="Detter J.C."/>
            <person name="Han C."/>
            <person name="Larimer F."/>
            <person name="Land M."/>
            <person name="Hauser L."/>
            <person name="Kyrpides N."/>
            <person name="Ovchinnikova G."/>
            <person name="Liberton M."/>
            <person name="Stoeckel J."/>
            <person name="Banerjee A."/>
            <person name="Singh A."/>
            <person name="Page L."/>
            <person name="Sato H."/>
            <person name="Zhao L."/>
            <person name="Sherman L."/>
            <person name="Pakrasi H."/>
            <person name="Richardson P."/>
        </authorList>
    </citation>
    <scope>NUCLEOTIDE SEQUENCE</scope>
    <source>
        <strain evidence="4">PCC 7425</strain>
    </source>
</reference>
<proteinExistence type="predicted"/>
<dbReference type="PANTHER" id="PTHR34385:SF1">
    <property type="entry name" value="PEPTIDOGLYCAN L-ALANYL-D-GLUTAMATE ENDOPEPTIDASE CWLK"/>
    <property type="match status" value="1"/>
</dbReference>
<dbReference type="KEGG" id="cyn:Cyan7425_3438"/>
<dbReference type="GO" id="GO:0004180">
    <property type="term" value="F:carboxypeptidase activity"/>
    <property type="evidence" value="ECO:0007669"/>
    <property type="project" value="UniProtKB-KW"/>
</dbReference>
<dbReference type="EMBL" id="CP001344">
    <property type="protein sequence ID" value="ACL45762.1"/>
    <property type="molecule type" value="Genomic_DNA"/>
</dbReference>
<gene>
    <name evidence="4" type="ordered locus">Cyan7425_3438</name>
</gene>
<dbReference type="SUPFAM" id="SSF55166">
    <property type="entry name" value="Hedgehog/DD-peptidase"/>
    <property type="match status" value="1"/>
</dbReference>
<keyword evidence="4" id="KW-0121">Carboxypeptidase</keyword>
<dbReference type="AlphaFoldDB" id="B8HQU1"/>
<keyword evidence="2" id="KW-0472">Membrane</keyword>
<dbReference type="Pfam" id="PF02557">
    <property type="entry name" value="VanY"/>
    <property type="match status" value="1"/>
</dbReference>
<keyword evidence="4" id="KW-0378">Hydrolase</keyword>
<name>B8HQU1_CYAP4</name>
<feature type="transmembrane region" description="Helical" evidence="2">
    <location>
        <begin position="25"/>
        <end position="46"/>
    </location>
</feature>
<dbReference type="HOGENOM" id="CLU_054193_6_1_3"/>
<dbReference type="eggNOG" id="COG1876">
    <property type="taxonomic scope" value="Bacteria"/>
</dbReference>
<dbReference type="InterPro" id="IPR003709">
    <property type="entry name" value="VanY-like_core_dom"/>
</dbReference>
<feature type="domain" description="D-alanyl-D-alanine carboxypeptidase-like core" evidence="3">
    <location>
        <begin position="102"/>
        <end position="232"/>
    </location>
</feature>
<evidence type="ECO:0000256" key="1">
    <source>
        <dbReference type="SAM" id="MobiDB-lite"/>
    </source>
</evidence>
<keyword evidence="4" id="KW-0645">Protease</keyword>
<dbReference type="GO" id="GO:0006508">
    <property type="term" value="P:proteolysis"/>
    <property type="evidence" value="ECO:0007669"/>
    <property type="project" value="InterPro"/>
</dbReference>
<feature type="region of interest" description="Disordered" evidence="1">
    <location>
        <begin position="56"/>
        <end position="82"/>
    </location>
</feature>
<keyword evidence="2" id="KW-0812">Transmembrane</keyword>
<organism evidence="4">
    <name type="scientific">Cyanothece sp. (strain PCC 7425 / ATCC 29141)</name>
    <dbReference type="NCBI Taxonomy" id="395961"/>
    <lineage>
        <taxon>Bacteria</taxon>
        <taxon>Bacillati</taxon>
        <taxon>Cyanobacteriota</taxon>
        <taxon>Cyanophyceae</taxon>
        <taxon>Gomontiellales</taxon>
        <taxon>Cyanothecaceae</taxon>
        <taxon>Cyanothece</taxon>
    </lineage>
</organism>
<dbReference type="STRING" id="395961.Cyan7425_3438"/>
<accession>B8HQU1</accession>
<evidence type="ECO:0000256" key="2">
    <source>
        <dbReference type="SAM" id="Phobius"/>
    </source>
</evidence>
<keyword evidence="2" id="KW-1133">Transmembrane helix</keyword>
<dbReference type="CDD" id="cd14852">
    <property type="entry name" value="LD-carboxypeptidase"/>
    <property type="match status" value="1"/>
</dbReference>
<sequence>MYDDIPEATRDRGTRRSPSPRPRRWLFFLGLALATAFLLGGLNTILQWQTASNPVQTQPSPVAVTATPSPTASPSPNQLLGHLAYPEAPQSDLQSISSDGRIKLRSAAAQEYTAMVEAARAAGIDLVPISGFRSIQDQQYLFFDVKAERAQTTAERAKVSAPPGYSEHHTGYAIDIGDGNYPKANLKVSFENTPAFQWLEKNAARFSFELSFPPGNPQGVTYEPWHWRFVGDSDSLKTFYQARQLR</sequence>
<evidence type="ECO:0000313" key="4">
    <source>
        <dbReference type="EMBL" id="ACL45762.1"/>
    </source>
</evidence>
<dbReference type="PANTHER" id="PTHR34385">
    <property type="entry name" value="D-ALANYL-D-ALANINE CARBOXYPEPTIDASE"/>
    <property type="match status" value="1"/>
</dbReference>
<feature type="region of interest" description="Disordered" evidence="1">
    <location>
        <begin position="1"/>
        <end position="20"/>
    </location>
</feature>